<comment type="similarity">
    <text evidence="3 16">Belongs to the NSE1 family.</text>
</comment>
<dbReference type="InterPro" id="IPR014857">
    <property type="entry name" value="Nse1_RING_C4HC3-type"/>
</dbReference>
<keyword evidence="14 16" id="KW-0539">Nucleus</keyword>
<dbReference type="InterPro" id="IPR001841">
    <property type="entry name" value="Znf_RING"/>
</dbReference>
<dbReference type="Proteomes" id="UP000278143">
    <property type="component" value="Unassembled WGS sequence"/>
</dbReference>
<evidence type="ECO:0000256" key="11">
    <source>
        <dbReference type="ARBA" id="ARBA00022833"/>
    </source>
</evidence>
<dbReference type="CDD" id="cd16493">
    <property type="entry name" value="RING-CH-C4HC3_NSE1"/>
    <property type="match status" value="1"/>
</dbReference>
<evidence type="ECO:0000256" key="5">
    <source>
        <dbReference type="ARBA" id="ARBA00019422"/>
    </source>
</evidence>
<dbReference type="PANTHER" id="PTHR20973">
    <property type="entry name" value="NON-SMC ELEMENT 1-RELATED"/>
    <property type="match status" value="1"/>
</dbReference>
<evidence type="ECO:0000313" key="20">
    <source>
        <dbReference type="Proteomes" id="UP000278143"/>
    </source>
</evidence>
<dbReference type="EC" id="2.3.2.27" evidence="4 16"/>
<gene>
    <name evidence="19" type="ORF">SYNPS1DRAFT_29894</name>
</gene>
<keyword evidence="7 16" id="KW-0479">Metal-binding</keyword>
<name>A0A4P9YWE3_9FUNG</name>
<dbReference type="Pfam" id="PF07574">
    <property type="entry name" value="SMC_Nse1"/>
    <property type="match status" value="1"/>
</dbReference>
<keyword evidence="12 16" id="KW-0233">DNA recombination</keyword>
<dbReference type="AlphaFoldDB" id="A0A4P9YWE3"/>
<comment type="subunit">
    <text evidence="16">Component of the Smc5-Smc6 complex.</text>
</comment>
<feature type="compositionally biased region" description="Low complexity" evidence="17">
    <location>
        <begin position="244"/>
        <end position="256"/>
    </location>
</feature>
<dbReference type="OrthoDB" id="185455at2759"/>
<dbReference type="Gene3D" id="3.90.1150.220">
    <property type="match status" value="1"/>
</dbReference>
<evidence type="ECO:0000259" key="18">
    <source>
        <dbReference type="PROSITE" id="PS50089"/>
    </source>
</evidence>
<evidence type="ECO:0000256" key="2">
    <source>
        <dbReference type="ARBA" id="ARBA00004123"/>
    </source>
</evidence>
<evidence type="ECO:0000256" key="9">
    <source>
        <dbReference type="ARBA" id="ARBA00022771"/>
    </source>
</evidence>
<dbReference type="FunFam" id="3.90.1150.220:FF:000001">
    <property type="entry name" value="Non-structural maintenance of chromosomes element 1 homolog"/>
    <property type="match status" value="1"/>
</dbReference>
<evidence type="ECO:0000256" key="15">
    <source>
        <dbReference type="PROSITE-ProRule" id="PRU00175"/>
    </source>
</evidence>
<evidence type="ECO:0000256" key="10">
    <source>
        <dbReference type="ARBA" id="ARBA00022786"/>
    </source>
</evidence>
<dbReference type="GO" id="GO:0000724">
    <property type="term" value="P:double-strand break repair via homologous recombination"/>
    <property type="evidence" value="ECO:0007669"/>
    <property type="project" value="TreeGrafter"/>
</dbReference>
<evidence type="ECO:0000256" key="7">
    <source>
        <dbReference type="ARBA" id="ARBA00022723"/>
    </source>
</evidence>
<comment type="catalytic activity">
    <reaction evidence="1 16">
        <text>S-ubiquitinyl-[E2 ubiquitin-conjugating enzyme]-L-cysteine + [acceptor protein]-L-lysine = [E2 ubiquitin-conjugating enzyme]-L-cysteine + N(6)-ubiquitinyl-[acceptor protein]-L-lysine.</text>
        <dbReference type="EC" id="2.3.2.27"/>
    </reaction>
</comment>
<evidence type="ECO:0000256" key="3">
    <source>
        <dbReference type="ARBA" id="ARBA00010258"/>
    </source>
</evidence>
<dbReference type="InterPro" id="IPR013083">
    <property type="entry name" value="Znf_RING/FYVE/PHD"/>
</dbReference>
<evidence type="ECO:0000256" key="14">
    <source>
        <dbReference type="ARBA" id="ARBA00023242"/>
    </source>
</evidence>
<accession>A0A4P9YWE3</accession>
<organism evidence="19 20">
    <name type="scientific">Syncephalis pseudoplumigaleata</name>
    <dbReference type="NCBI Taxonomy" id="1712513"/>
    <lineage>
        <taxon>Eukaryota</taxon>
        <taxon>Fungi</taxon>
        <taxon>Fungi incertae sedis</taxon>
        <taxon>Zoopagomycota</taxon>
        <taxon>Zoopagomycotina</taxon>
        <taxon>Zoopagomycetes</taxon>
        <taxon>Zoopagales</taxon>
        <taxon>Piptocephalidaceae</taxon>
        <taxon>Syncephalis</taxon>
    </lineage>
</organism>
<protein>
    <recommendedName>
        <fullName evidence="5 16">Non-structural maintenance of chromosomes element 1 homolog</fullName>
        <ecNumber evidence="4 16">2.3.2.27</ecNumber>
    </recommendedName>
</protein>
<evidence type="ECO:0000256" key="6">
    <source>
        <dbReference type="ARBA" id="ARBA00022679"/>
    </source>
</evidence>
<evidence type="ECO:0000256" key="1">
    <source>
        <dbReference type="ARBA" id="ARBA00000900"/>
    </source>
</evidence>
<dbReference type="GO" id="GO:0030915">
    <property type="term" value="C:Smc5-Smc6 complex"/>
    <property type="evidence" value="ECO:0007669"/>
    <property type="project" value="UniProtKB-UniRule"/>
</dbReference>
<evidence type="ECO:0000256" key="12">
    <source>
        <dbReference type="ARBA" id="ARBA00023172"/>
    </source>
</evidence>
<evidence type="ECO:0000256" key="16">
    <source>
        <dbReference type="RuleBase" id="RU368018"/>
    </source>
</evidence>
<keyword evidence="10 16" id="KW-0833">Ubl conjugation pathway</keyword>
<dbReference type="PANTHER" id="PTHR20973:SF0">
    <property type="entry name" value="NON-STRUCTURAL MAINTENANCE OF CHROMOSOMES ELEMENT 1 HOMOLOG"/>
    <property type="match status" value="1"/>
</dbReference>
<dbReference type="GO" id="GO:0061630">
    <property type="term" value="F:ubiquitin protein ligase activity"/>
    <property type="evidence" value="ECO:0007669"/>
    <property type="project" value="UniProtKB-EC"/>
</dbReference>
<dbReference type="EMBL" id="KZ990292">
    <property type="protein sequence ID" value="RKP24337.1"/>
    <property type="molecule type" value="Genomic_DNA"/>
</dbReference>
<evidence type="ECO:0000256" key="8">
    <source>
        <dbReference type="ARBA" id="ARBA00022763"/>
    </source>
</evidence>
<dbReference type="Gene3D" id="3.30.40.10">
    <property type="entry name" value="Zinc/RING finger domain, C3HC4 (zinc finger)"/>
    <property type="match status" value="1"/>
</dbReference>
<keyword evidence="13 16" id="KW-0234">DNA repair</keyword>
<keyword evidence="20" id="KW-1185">Reference proteome</keyword>
<keyword evidence="11 16" id="KW-0862">Zinc</keyword>
<feature type="compositionally biased region" description="Polar residues" evidence="17">
    <location>
        <begin position="264"/>
        <end position="276"/>
    </location>
</feature>
<keyword evidence="6 16" id="KW-0808">Transferase</keyword>
<feature type="region of interest" description="Disordered" evidence="17">
    <location>
        <begin position="243"/>
        <end position="311"/>
    </location>
</feature>
<comment type="subcellular location">
    <subcellularLocation>
        <location evidence="2 16">Nucleus</location>
    </subcellularLocation>
</comment>
<dbReference type="SUPFAM" id="SSF57850">
    <property type="entry name" value="RING/U-box"/>
    <property type="match status" value="1"/>
</dbReference>
<sequence>MNRSSMTNTHRAFLQACMATQLFTEDEAHDLYRRVCEATQVPYHEERLLDFMADLNRGIDKYDLEFRKAANEDTGEICWALVNTNGDRIAQYATGYSSQELQYFKKIPGQLDKMIRSEHELYALSSIQALNDSPTTMTRVQTEALLNRFVTDGWLSYASSHGQYGLGIRTLLELQTLLKDEYSMIKECTLCMDTISKGERCDDVRCDARLHYHCARRYFRPDAPHKCPACQKPWSHAMHIGPQATAAAATTPSTATRTHRHSQGHNQPSTPASSQAPVVLIDEDEEEEQVKQEEDEEDISPLRRSSKRLRH</sequence>
<feature type="compositionally biased region" description="Acidic residues" evidence="17">
    <location>
        <begin position="281"/>
        <end position="299"/>
    </location>
</feature>
<proteinExistence type="inferred from homology"/>
<reference evidence="20" key="1">
    <citation type="journal article" date="2018" name="Nat. Microbiol.">
        <title>Leveraging single-cell genomics to expand the fungal tree of life.</title>
        <authorList>
            <person name="Ahrendt S.R."/>
            <person name="Quandt C.A."/>
            <person name="Ciobanu D."/>
            <person name="Clum A."/>
            <person name="Salamov A."/>
            <person name="Andreopoulos B."/>
            <person name="Cheng J.F."/>
            <person name="Woyke T."/>
            <person name="Pelin A."/>
            <person name="Henrissat B."/>
            <person name="Reynolds N.K."/>
            <person name="Benny G.L."/>
            <person name="Smith M.E."/>
            <person name="James T.Y."/>
            <person name="Grigoriev I.V."/>
        </authorList>
    </citation>
    <scope>NUCLEOTIDE SEQUENCE [LARGE SCALE GENOMIC DNA]</scope>
    <source>
        <strain evidence="20">Benny S71-1</strain>
    </source>
</reference>
<keyword evidence="9 15" id="KW-0863">Zinc-finger</keyword>
<evidence type="ECO:0000256" key="13">
    <source>
        <dbReference type="ARBA" id="ARBA00023204"/>
    </source>
</evidence>
<dbReference type="PROSITE" id="PS50089">
    <property type="entry name" value="ZF_RING_2"/>
    <property type="match status" value="1"/>
</dbReference>
<dbReference type="GO" id="GO:0008270">
    <property type="term" value="F:zinc ion binding"/>
    <property type="evidence" value="ECO:0007669"/>
    <property type="project" value="UniProtKB-KW"/>
</dbReference>
<dbReference type="Pfam" id="PF08746">
    <property type="entry name" value="zf-RING-like"/>
    <property type="match status" value="1"/>
</dbReference>
<dbReference type="GO" id="GO:0005634">
    <property type="term" value="C:nucleus"/>
    <property type="evidence" value="ECO:0007669"/>
    <property type="project" value="UniProtKB-SubCell"/>
</dbReference>
<keyword evidence="8 16" id="KW-0227">DNA damage</keyword>
<dbReference type="InterPro" id="IPR036388">
    <property type="entry name" value="WH-like_DNA-bd_sf"/>
</dbReference>
<evidence type="ECO:0000256" key="4">
    <source>
        <dbReference type="ARBA" id="ARBA00012483"/>
    </source>
</evidence>
<evidence type="ECO:0000256" key="17">
    <source>
        <dbReference type="SAM" id="MobiDB-lite"/>
    </source>
</evidence>
<comment type="function">
    <text evidence="16">Acts in a DNA repair pathway for removal of UV-induced DNA damage that is distinct from classical nucleotide excision repair and in repair of ionizing radiation damage. Functions in homologous recombination repair of DNA double strand breaks and in recovery of stalled replication forks.</text>
</comment>
<feature type="domain" description="RING-type" evidence="18">
    <location>
        <begin position="188"/>
        <end position="231"/>
    </location>
</feature>
<dbReference type="InterPro" id="IPR011513">
    <property type="entry name" value="Nse1"/>
</dbReference>
<dbReference type="Gene3D" id="1.10.10.10">
    <property type="entry name" value="Winged helix-like DNA-binding domain superfamily/Winged helix DNA-binding domain"/>
    <property type="match status" value="1"/>
</dbReference>
<evidence type="ECO:0000313" key="19">
    <source>
        <dbReference type="EMBL" id="RKP24337.1"/>
    </source>
</evidence>